<dbReference type="InterPro" id="IPR036291">
    <property type="entry name" value="NAD(P)-bd_dom_sf"/>
</dbReference>
<accession>A0ABQ1LQX1</accession>
<comment type="caution">
    <text evidence="2">The sequence shown here is derived from an EMBL/GenBank/DDBJ whole genome shotgun (WGS) entry which is preliminary data.</text>
</comment>
<evidence type="ECO:0000313" key="2">
    <source>
        <dbReference type="EMBL" id="GGC26242.1"/>
    </source>
</evidence>
<name>A0ABQ1LQX1_9BACT</name>
<evidence type="ECO:0000313" key="3">
    <source>
        <dbReference type="Proteomes" id="UP000635885"/>
    </source>
</evidence>
<reference evidence="3" key="1">
    <citation type="journal article" date="2019" name="Int. J. Syst. Evol. Microbiol.">
        <title>The Global Catalogue of Microorganisms (GCM) 10K type strain sequencing project: providing services to taxonomists for standard genome sequencing and annotation.</title>
        <authorList>
            <consortium name="The Broad Institute Genomics Platform"/>
            <consortium name="The Broad Institute Genome Sequencing Center for Infectious Disease"/>
            <person name="Wu L."/>
            <person name="Ma J."/>
        </authorList>
    </citation>
    <scope>NUCLEOTIDE SEQUENCE [LARGE SCALE GENOMIC DNA]</scope>
    <source>
        <strain evidence="3">CGMCC 1.12479</strain>
    </source>
</reference>
<dbReference type="RefSeq" id="WP_188438642.1">
    <property type="nucleotide sequence ID" value="NZ_BMFD01000001.1"/>
</dbReference>
<sequence>MKILVTGASGLLGSYIADKFLNLGEIYALKRVKSDTTLLQDKRINWIEGDINDYQSLEAAFEGMDMVIHVAGLVSYLDKDKKALMEVNLVGTTNVVNVMLQKNIKKLIHISSVAALGRTPDAFTVTENQKWTESPLNSSYAISKYLAELEVWRAAQEGLDVMVVYPSLVLGKISDNRTSTKIYDYVLKENSYYPSGIINYVDVRDVAEAVAQCFIKDSWGKRYIINADAISYKQFFEELGKAFGKKAPNKPICNGMLKIVLIGSWLGRLFGLSKIPLSPQSAKLAQLKFKMSNEKIKKELDFNFRTLSETLSWAKENQSE</sequence>
<feature type="domain" description="NAD-dependent epimerase/dehydratase" evidence="1">
    <location>
        <begin position="3"/>
        <end position="212"/>
    </location>
</feature>
<proteinExistence type="predicted"/>
<evidence type="ECO:0000259" key="1">
    <source>
        <dbReference type="Pfam" id="PF01370"/>
    </source>
</evidence>
<organism evidence="2 3">
    <name type="scientific">Belliella aquatica</name>
    <dbReference type="NCBI Taxonomy" id="1323734"/>
    <lineage>
        <taxon>Bacteria</taxon>
        <taxon>Pseudomonadati</taxon>
        <taxon>Bacteroidota</taxon>
        <taxon>Cytophagia</taxon>
        <taxon>Cytophagales</taxon>
        <taxon>Cyclobacteriaceae</taxon>
        <taxon>Belliella</taxon>
    </lineage>
</organism>
<keyword evidence="3" id="KW-1185">Reference proteome</keyword>
<dbReference type="Proteomes" id="UP000635885">
    <property type="component" value="Unassembled WGS sequence"/>
</dbReference>
<dbReference type="EMBL" id="BMFD01000001">
    <property type="protein sequence ID" value="GGC26242.1"/>
    <property type="molecule type" value="Genomic_DNA"/>
</dbReference>
<dbReference type="PANTHER" id="PTHR48079">
    <property type="entry name" value="PROTEIN YEEZ"/>
    <property type="match status" value="1"/>
</dbReference>
<dbReference type="PANTHER" id="PTHR48079:SF6">
    <property type="entry name" value="NAD(P)-BINDING DOMAIN-CONTAINING PROTEIN-RELATED"/>
    <property type="match status" value="1"/>
</dbReference>
<dbReference type="InterPro" id="IPR001509">
    <property type="entry name" value="Epimerase_deHydtase"/>
</dbReference>
<gene>
    <name evidence="2" type="ORF">GCM10010993_01600</name>
</gene>
<dbReference type="Pfam" id="PF01370">
    <property type="entry name" value="Epimerase"/>
    <property type="match status" value="1"/>
</dbReference>
<protein>
    <submittedName>
        <fullName evidence="2">NAD-dependent epimerase</fullName>
    </submittedName>
</protein>
<dbReference type="Gene3D" id="3.40.50.720">
    <property type="entry name" value="NAD(P)-binding Rossmann-like Domain"/>
    <property type="match status" value="1"/>
</dbReference>
<dbReference type="SUPFAM" id="SSF51735">
    <property type="entry name" value="NAD(P)-binding Rossmann-fold domains"/>
    <property type="match status" value="1"/>
</dbReference>
<dbReference type="InterPro" id="IPR051783">
    <property type="entry name" value="NAD(P)-dependent_oxidoreduct"/>
</dbReference>